<dbReference type="AlphaFoldDB" id="A0AAV3FR03"/>
<protein>
    <submittedName>
        <fullName evidence="1">Uncharacterized protein</fullName>
    </submittedName>
</protein>
<dbReference type="Proteomes" id="UP000004423">
    <property type="component" value="Unassembled WGS sequence"/>
</dbReference>
<organism evidence="1 2">
    <name type="scientific">Streptococcus canis FSL Z3-227</name>
    <dbReference type="NCBI Taxonomy" id="482234"/>
    <lineage>
        <taxon>Bacteria</taxon>
        <taxon>Bacillati</taxon>
        <taxon>Bacillota</taxon>
        <taxon>Bacilli</taxon>
        <taxon>Lactobacillales</taxon>
        <taxon>Streptococcaceae</taxon>
        <taxon>Streptococcus</taxon>
    </lineage>
</organism>
<gene>
    <name evidence="1" type="ORF">SCAZ3_03640</name>
</gene>
<name>A0AAV3FR03_STRCB</name>
<evidence type="ECO:0000313" key="2">
    <source>
        <dbReference type="Proteomes" id="UP000004423"/>
    </source>
</evidence>
<reference evidence="1 2" key="1">
    <citation type="journal article" date="2012" name="PLoS ONE">
        <title>Gene Repertoire Evolution of Streptococcus pyogenes Inferred from Phylogenomic Analysis with Streptococcus canis and Streptococcus dysgalactiae.</title>
        <authorList>
            <person name="Lefebure T."/>
            <person name="Richards V.P."/>
            <person name="Lang P."/>
            <person name="Pavinski-Bitar P."/>
            <person name="Stanhope M.J."/>
        </authorList>
    </citation>
    <scope>NUCLEOTIDE SEQUENCE [LARGE SCALE GENOMIC DNA]</scope>
    <source>
        <strain evidence="1 2">FSL Z3-227</strain>
    </source>
</reference>
<sequence>MKKYIEFKDEWKSATDHLNDFIEKKQVRKSHGCWLSSN</sequence>
<evidence type="ECO:0000313" key="1">
    <source>
        <dbReference type="EMBL" id="EIQ81486.1"/>
    </source>
</evidence>
<accession>A0AAV3FR03</accession>
<dbReference type="EMBL" id="AIDX01000001">
    <property type="protein sequence ID" value="EIQ81486.1"/>
    <property type="molecule type" value="Genomic_DNA"/>
</dbReference>
<comment type="caution">
    <text evidence="1">The sequence shown here is derived from an EMBL/GenBank/DDBJ whole genome shotgun (WGS) entry which is preliminary data.</text>
</comment>
<proteinExistence type="predicted"/>